<evidence type="ECO:0000256" key="4">
    <source>
        <dbReference type="ARBA" id="ARBA00022786"/>
    </source>
</evidence>
<dbReference type="Pfam" id="PF05839">
    <property type="entry name" value="Apc13p"/>
    <property type="match status" value="1"/>
</dbReference>
<keyword evidence="2" id="KW-0132">Cell division</keyword>
<keyword evidence="8" id="KW-1185">Reference proteome</keyword>
<protein>
    <submittedName>
        <fullName evidence="7">Uncharacterized protein</fullName>
    </submittedName>
</protein>
<evidence type="ECO:0000256" key="2">
    <source>
        <dbReference type="ARBA" id="ARBA00022618"/>
    </source>
</evidence>
<keyword evidence="4" id="KW-0833">Ubl conjugation pathway</keyword>
<dbReference type="AlphaFoldDB" id="A0A319E3F4"/>
<keyword evidence="3" id="KW-0498">Mitosis</keyword>
<dbReference type="GO" id="GO:0051301">
    <property type="term" value="P:cell division"/>
    <property type="evidence" value="ECO:0007669"/>
    <property type="project" value="UniProtKB-KW"/>
</dbReference>
<evidence type="ECO:0000256" key="1">
    <source>
        <dbReference type="ARBA" id="ARBA00006940"/>
    </source>
</evidence>
<organism evidence="7 8">
    <name type="scientific">Aspergillus sclerotiicarbonarius (strain CBS 121057 / IBT 28362)</name>
    <dbReference type="NCBI Taxonomy" id="1448318"/>
    <lineage>
        <taxon>Eukaryota</taxon>
        <taxon>Fungi</taxon>
        <taxon>Dikarya</taxon>
        <taxon>Ascomycota</taxon>
        <taxon>Pezizomycotina</taxon>
        <taxon>Eurotiomycetes</taxon>
        <taxon>Eurotiomycetidae</taxon>
        <taxon>Eurotiales</taxon>
        <taxon>Aspergillaceae</taxon>
        <taxon>Aspergillus</taxon>
        <taxon>Aspergillus subgen. Circumdati</taxon>
    </lineage>
</organism>
<evidence type="ECO:0000256" key="3">
    <source>
        <dbReference type="ARBA" id="ARBA00022776"/>
    </source>
</evidence>
<dbReference type="EMBL" id="KZ826367">
    <property type="protein sequence ID" value="PYI04587.1"/>
    <property type="molecule type" value="Genomic_DNA"/>
</dbReference>
<feature type="region of interest" description="Disordered" evidence="6">
    <location>
        <begin position="26"/>
        <end position="68"/>
    </location>
</feature>
<sequence>MSKDSTPTQIHMHHPRLADYFEDFTRPHHTTTSTSTSSTSTTTNNPTTTTSTSNTTTITYGSSSSPSLVPSYLPIEEIYILPQYQPPNPEDEDDVVPDQHAAFGITRAMRAGREAVWRDLGLEGLVSGVGVGNNGNGGKGGMGGRVGGEGRLMGGRRVVCLR</sequence>
<dbReference type="VEuPathDB" id="FungiDB:BO78DRAFT_462569"/>
<keyword evidence="5" id="KW-0131">Cell cycle</keyword>
<evidence type="ECO:0000256" key="6">
    <source>
        <dbReference type="SAM" id="MobiDB-lite"/>
    </source>
</evidence>
<reference evidence="7 8" key="1">
    <citation type="submission" date="2018-02" db="EMBL/GenBank/DDBJ databases">
        <title>The genomes of Aspergillus section Nigri reveals drivers in fungal speciation.</title>
        <authorList>
            <consortium name="DOE Joint Genome Institute"/>
            <person name="Vesth T.C."/>
            <person name="Nybo J."/>
            <person name="Theobald S."/>
            <person name="Brandl J."/>
            <person name="Frisvad J.C."/>
            <person name="Nielsen K.F."/>
            <person name="Lyhne E.K."/>
            <person name="Kogle M.E."/>
            <person name="Kuo A."/>
            <person name="Riley R."/>
            <person name="Clum A."/>
            <person name="Nolan M."/>
            <person name="Lipzen A."/>
            <person name="Salamov A."/>
            <person name="Henrissat B."/>
            <person name="Wiebenga A."/>
            <person name="De vries R.P."/>
            <person name="Grigoriev I.V."/>
            <person name="Mortensen U.H."/>
            <person name="Andersen M.R."/>
            <person name="Baker S.E."/>
        </authorList>
    </citation>
    <scope>NUCLEOTIDE SEQUENCE [LARGE SCALE GENOMIC DNA]</scope>
    <source>
        <strain evidence="7 8">CBS 121057</strain>
    </source>
</reference>
<comment type="similarity">
    <text evidence="1">Belongs to the APC13 family.</text>
</comment>
<dbReference type="PANTHER" id="PTHR28526">
    <property type="entry name" value="ANAPHASE-PROMOTING COMPLEX SUBUNIT 13"/>
    <property type="match status" value="1"/>
</dbReference>
<accession>A0A319E3F4</accession>
<dbReference type="InterPro" id="IPR008401">
    <property type="entry name" value="Apc13"/>
</dbReference>
<feature type="compositionally biased region" description="Low complexity" evidence="6">
    <location>
        <begin position="30"/>
        <end position="68"/>
    </location>
</feature>
<dbReference type="Proteomes" id="UP000248423">
    <property type="component" value="Unassembled WGS sequence"/>
</dbReference>
<proteinExistence type="inferred from homology"/>
<evidence type="ECO:0000256" key="5">
    <source>
        <dbReference type="ARBA" id="ARBA00023306"/>
    </source>
</evidence>
<evidence type="ECO:0000313" key="7">
    <source>
        <dbReference type="EMBL" id="PYI04587.1"/>
    </source>
</evidence>
<evidence type="ECO:0000313" key="8">
    <source>
        <dbReference type="Proteomes" id="UP000248423"/>
    </source>
</evidence>
<dbReference type="PANTHER" id="PTHR28526:SF1">
    <property type="entry name" value="ANAPHASE-PROMOTING COMPLEX SUBUNIT 13"/>
    <property type="match status" value="1"/>
</dbReference>
<name>A0A319E3F4_ASPSB</name>
<gene>
    <name evidence="7" type="ORF">BO78DRAFT_462569</name>
</gene>
<dbReference type="GO" id="GO:0005680">
    <property type="term" value="C:anaphase-promoting complex"/>
    <property type="evidence" value="ECO:0007669"/>
    <property type="project" value="InterPro"/>
</dbReference>